<protein>
    <submittedName>
        <fullName evidence="7">NUDIX domain-containing protein</fullName>
    </submittedName>
</protein>
<name>A0ABW2RHP6_9BACL</name>
<keyword evidence="4" id="KW-0378">Hydrolase</keyword>
<proteinExistence type="inferred from homology"/>
<gene>
    <name evidence="7" type="ORF">ACFQNG_05220</name>
</gene>
<dbReference type="CDD" id="cd18886">
    <property type="entry name" value="NUDIX_MutT_Nudt1"/>
    <property type="match status" value="1"/>
</dbReference>
<comment type="cofactor">
    <cofactor evidence="1">
        <name>Mg(2+)</name>
        <dbReference type="ChEBI" id="CHEBI:18420"/>
    </cofactor>
</comment>
<dbReference type="PANTHER" id="PTHR43758:SF2">
    <property type="entry name" value="OXIDIZED PURINE NUCLEOSIDE TRIPHOSPHATE HYDROLASE"/>
    <property type="match status" value="1"/>
</dbReference>
<evidence type="ECO:0000256" key="5">
    <source>
        <dbReference type="ARBA" id="ARBA00022842"/>
    </source>
</evidence>
<keyword evidence="8" id="KW-1185">Reference proteome</keyword>
<dbReference type="Proteomes" id="UP001596500">
    <property type="component" value="Unassembled WGS sequence"/>
</dbReference>
<organism evidence="7 8">
    <name type="scientific">Laceyella putida</name>
    <dbReference type="NCBI Taxonomy" id="110101"/>
    <lineage>
        <taxon>Bacteria</taxon>
        <taxon>Bacillati</taxon>
        <taxon>Bacillota</taxon>
        <taxon>Bacilli</taxon>
        <taxon>Bacillales</taxon>
        <taxon>Thermoactinomycetaceae</taxon>
        <taxon>Laceyella</taxon>
    </lineage>
</organism>
<evidence type="ECO:0000259" key="6">
    <source>
        <dbReference type="PROSITE" id="PS51462"/>
    </source>
</evidence>
<dbReference type="SUPFAM" id="SSF55811">
    <property type="entry name" value="Nudix"/>
    <property type="match status" value="1"/>
</dbReference>
<dbReference type="InterPro" id="IPR020476">
    <property type="entry name" value="Nudix_hydrolase"/>
</dbReference>
<evidence type="ECO:0000256" key="2">
    <source>
        <dbReference type="ARBA" id="ARBA00005582"/>
    </source>
</evidence>
<feature type="domain" description="Nudix hydrolase" evidence="6">
    <location>
        <begin position="1"/>
        <end position="136"/>
    </location>
</feature>
<dbReference type="InterPro" id="IPR015797">
    <property type="entry name" value="NUDIX_hydrolase-like_dom_sf"/>
</dbReference>
<accession>A0ABW2RHP6</accession>
<sequence>MTVQCQYTMCFIKKEDEILLLNREKSSWMGRWNGLGGRIEPGETPHESALREVEEEAGLRLATMTYRGRMIWTLEDGTRGGMHLFWTELPANYPYPATPIKIDEGILDWKKISWILHPENMGLAVNVVKCLPFLLADGKNYEFHNVWEGGELKKFEFCELKGGE</sequence>
<dbReference type="Pfam" id="PF00293">
    <property type="entry name" value="NUDIX"/>
    <property type="match status" value="1"/>
</dbReference>
<reference evidence="8" key="1">
    <citation type="journal article" date="2019" name="Int. J. Syst. Evol. Microbiol.">
        <title>The Global Catalogue of Microorganisms (GCM) 10K type strain sequencing project: providing services to taxonomists for standard genome sequencing and annotation.</title>
        <authorList>
            <consortium name="The Broad Institute Genomics Platform"/>
            <consortium name="The Broad Institute Genome Sequencing Center for Infectious Disease"/>
            <person name="Wu L."/>
            <person name="Ma J."/>
        </authorList>
    </citation>
    <scope>NUCLEOTIDE SEQUENCE [LARGE SCALE GENOMIC DNA]</scope>
    <source>
        <strain evidence="8">CGMCC 1.12942</strain>
    </source>
</reference>
<keyword evidence="5" id="KW-0460">Magnesium</keyword>
<evidence type="ECO:0000256" key="3">
    <source>
        <dbReference type="ARBA" id="ARBA00022723"/>
    </source>
</evidence>
<dbReference type="Gene3D" id="3.90.79.10">
    <property type="entry name" value="Nucleoside Triphosphate Pyrophosphohydrolase"/>
    <property type="match status" value="1"/>
</dbReference>
<dbReference type="EMBL" id="JBHTBW010000014">
    <property type="protein sequence ID" value="MFC7440544.1"/>
    <property type="molecule type" value="Genomic_DNA"/>
</dbReference>
<comment type="caution">
    <text evidence="7">The sequence shown here is derived from an EMBL/GenBank/DDBJ whole genome shotgun (WGS) entry which is preliminary data.</text>
</comment>
<evidence type="ECO:0000256" key="1">
    <source>
        <dbReference type="ARBA" id="ARBA00001946"/>
    </source>
</evidence>
<dbReference type="RefSeq" id="WP_379863825.1">
    <property type="nucleotide sequence ID" value="NZ_JBHTBW010000014.1"/>
</dbReference>
<comment type="similarity">
    <text evidence="2">Belongs to the Nudix hydrolase family.</text>
</comment>
<evidence type="ECO:0000313" key="8">
    <source>
        <dbReference type="Proteomes" id="UP001596500"/>
    </source>
</evidence>
<keyword evidence="3" id="KW-0479">Metal-binding</keyword>
<dbReference type="InterPro" id="IPR000086">
    <property type="entry name" value="NUDIX_hydrolase_dom"/>
</dbReference>
<dbReference type="PROSITE" id="PS51462">
    <property type="entry name" value="NUDIX"/>
    <property type="match status" value="1"/>
</dbReference>
<dbReference type="PANTHER" id="PTHR43758">
    <property type="entry name" value="7,8-DIHYDRO-8-OXOGUANINE TRIPHOSPHATASE"/>
    <property type="match status" value="1"/>
</dbReference>
<dbReference type="PRINTS" id="PR00502">
    <property type="entry name" value="NUDIXFAMILY"/>
</dbReference>
<evidence type="ECO:0000313" key="7">
    <source>
        <dbReference type="EMBL" id="MFC7440544.1"/>
    </source>
</evidence>
<evidence type="ECO:0000256" key="4">
    <source>
        <dbReference type="ARBA" id="ARBA00022801"/>
    </source>
</evidence>